<sequence length="233" mass="26282">MNMKIKEYWNDFLSLIYPNLCLGCDDPLPQGSKYICPKCHYNLPKTNTHALERHTFQEKFMGLVPFSHVLVYAYFIKNGIMQHVLHALKYNDNQEIGIMLGRWYGHDLLLGGYADAFDAIVPVPLHPKKQEIRGYNQAYCFALGLSEVLKTPVVEHGLIRTKHIDSQTKKGKVNRILDVEGIFEVQEIDRLKDKRVLLVDDVLTTGSTLVACATPLLALPCQALSVAVMAGVK</sequence>
<keyword evidence="3" id="KW-1185">Reference proteome</keyword>
<dbReference type="SUPFAM" id="SSF53271">
    <property type="entry name" value="PRTase-like"/>
    <property type="match status" value="1"/>
</dbReference>
<dbReference type="InterPro" id="IPR000836">
    <property type="entry name" value="PRTase_dom"/>
</dbReference>
<evidence type="ECO:0000256" key="1">
    <source>
        <dbReference type="ARBA" id="ARBA00008007"/>
    </source>
</evidence>
<name>A0ABQ3I6S8_9BACT</name>
<dbReference type="PANTHER" id="PTHR47505">
    <property type="entry name" value="DNA UTILIZATION PROTEIN YHGH"/>
    <property type="match status" value="1"/>
</dbReference>
<comment type="similarity">
    <text evidence="1">Belongs to the ComF/GntX family.</text>
</comment>
<dbReference type="PANTHER" id="PTHR47505:SF1">
    <property type="entry name" value="DNA UTILIZATION PROTEIN YHGH"/>
    <property type="match status" value="1"/>
</dbReference>
<gene>
    <name evidence="2" type="ORF">GCM10011340_07100</name>
</gene>
<accession>A0ABQ3I6S8</accession>
<reference evidence="3" key="1">
    <citation type="journal article" date="2019" name="Int. J. Syst. Evol. Microbiol.">
        <title>The Global Catalogue of Microorganisms (GCM) 10K type strain sequencing project: providing services to taxonomists for standard genome sequencing and annotation.</title>
        <authorList>
            <consortium name="The Broad Institute Genomics Platform"/>
            <consortium name="The Broad Institute Genome Sequencing Center for Infectious Disease"/>
            <person name="Wu L."/>
            <person name="Ma J."/>
        </authorList>
    </citation>
    <scope>NUCLEOTIDE SEQUENCE [LARGE SCALE GENOMIC DNA]</scope>
    <source>
        <strain evidence="3">CGMCC 1.15111</strain>
    </source>
</reference>
<evidence type="ECO:0000313" key="2">
    <source>
        <dbReference type="EMBL" id="GHE54979.1"/>
    </source>
</evidence>
<evidence type="ECO:0000313" key="3">
    <source>
        <dbReference type="Proteomes" id="UP000658258"/>
    </source>
</evidence>
<dbReference type="InterPro" id="IPR051910">
    <property type="entry name" value="ComF/GntX_DNA_util-trans"/>
</dbReference>
<dbReference type="Gene3D" id="3.40.50.2020">
    <property type="match status" value="1"/>
</dbReference>
<dbReference type="EMBL" id="BNAG01000001">
    <property type="protein sequence ID" value="GHE54979.1"/>
    <property type="molecule type" value="Genomic_DNA"/>
</dbReference>
<dbReference type="Proteomes" id="UP000658258">
    <property type="component" value="Unassembled WGS sequence"/>
</dbReference>
<organism evidence="2 3">
    <name type="scientific">Roseivirga thermotolerans</name>
    <dbReference type="NCBI Taxonomy" id="1758176"/>
    <lineage>
        <taxon>Bacteria</taxon>
        <taxon>Pseudomonadati</taxon>
        <taxon>Bacteroidota</taxon>
        <taxon>Cytophagia</taxon>
        <taxon>Cytophagales</taxon>
        <taxon>Roseivirgaceae</taxon>
        <taxon>Roseivirga</taxon>
    </lineage>
</organism>
<proteinExistence type="inferred from homology"/>
<dbReference type="InterPro" id="IPR029057">
    <property type="entry name" value="PRTase-like"/>
</dbReference>
<protein>
    <submittedName>
        <fullName evidence="2">Amidophosphoribosyltransferase</fullName>
    </submittedName>
</protein>
<comment type="caution">
    <text evidence="2">The sequence shown here is derived from an EMBL/GenBank/DDBJ whole genome shotgun (WGS) entry which is preliminary data.</text>
</comment>
<dbReference type="CDD" id="cd06223">
    <property type="entry name" value="PRTases_typeI"/>
    <property type="match status" value="1"/>
</dbReference>